<evidence type="ECO:0000259" key="3">
    <source>
        <dbReference type="PROSITE" id="PS50977"/>
    </source>
</evidence>
<keyword evidence="5" id="KW-1185">Reference proteome</keyword>
<keyword evidence="1 2" id="KW-0238">DNA-binding</keyword>
<dbReference type="GO" id="GO:0000976">
    <property type="term" value="F:transcription cis-regulatory region binding"/>
    <property type="evidence" value="ECO:0007669"/>
    <property type="project" value="TreeGrafter"/>
</dbReference>
<gene>
    <name evidence="4" type="ORF">BW730_12420</name>
</gene>
<dbReference type="InterPro" id="IPR009057">
    <property type="entry name" value="Homeodomain-like_sf"/>
</dbReference>
<dbReference type="EMBL" id="CP019606">
    <property type="protein sequence ID" value="AQP48183.1"/>
    <property type="molecule type" value="Genomic_DNA"/>
</dbReference>
<dbReference type="SUPFAM" id="SSF46689">
    <property type="entry name" value="Homeodomain-like"/>
    <property type="match status" value="1"/>
</dbReference>
<dbReference type="OrthoDB" id="3210235at2"/>
<dbReference type="Gene3D" id="1.10.357.10">
    <property type="entry name" value="Tetracycline Repressor, domain 2"/>
    <property type="match status" value="1"/>
</dbReference>
<dbReference type="GO" id="GO:0003700">
    <property type="term" value="F:DNA-binding transcription factor activity"/>
    <property type="evidence" value="ECO:0007669"/>
    <property type="project" value="TreeGrafter"/>
</dbReference>
<name>A0A1Q2CQ03_9ACTN</name>
<evidence type="ECO:0000313" key="5">
    <source>
        <dbReference type="Proteomes" id="UP000188145"/>
    </source>
</evidence>
<dbReference type="AlphaFoldDB" id="A0A1Q2CQ03"/>
<dbReference type="KEGG" id="tes:BW730_12420"/>
<dbReference type="STRING" id="1332264.BW730_12420"/>
<dbReference type="Proteomes" id="UP000188145">
    <property type="component" value="Chromosome"/>
</dbReference>
<dbReference type="Pfam" id="PF00440">
    <property type="entry name" value="TetR_N"/>
    <property type="match status" value="1"/>
</dbReference>
<dbReference type="InterPro" id="IPR001647">
    <property type="entry name" value="HTH_TetR"/>
</dbReference>
<dbReference type="InterPro" id="IPR036271">
    <property type="entry name" value="Tet_transcr_reg_TetR-rel_C_sf"/>
</dbReference>
<dbReference type="PRINTS" id="PR00455">
    <property type="entry name" value="HTHTETR"/>
</dbReference>
<reference evidence="5" key="1">
    <citation type="submission" date="2017-02" db="EMBL/GenBank/DDBJ databases">
        <title>Tessaracoccus aquaemaris sp. nov., isolated from the intestine of a Korean rockfish, Sebastes schlegelii, in a marine aquaculture pond.</title>
        <authorList>
            <person name="Tak E.J."/>
            <person name="Bae J.-W."/>
        </authorList>
    </citation>
    <scope>NUCLEOTIDE SEQUENCE [LARGE SCALE GENOMIC DNA]</scope>
    <source>
        <strain evidence="5">NSG39</strain>
    </source>
</reference>
<dbReference type="PROSITE" id="PS50977">
    <property type="entry name" value="HTH_TETR_2"/>
    <property type="match status" value="1"/>
</dbReference>
<evidence type="ECO:0000256" key="1">
    <source>
        <dbReference type="ARBA" id="ARBA00023125"/>
    </source>
</evidence>
<proteinExistence type="predicted"/>
<organism evidence="4 5">
    <name type="scientific">Tessaracoccus aquimaris</name>
    <dbReference type="NCBI Taxonomy" id="1332264"/>
    <lineage>
        <taxon>Bacteria</taxon>
        <taxon>Bacillati</taxon>
        <taxon>Actinomycetota</taxon>
        <taxon>Actinomycetes</taxon>
        <taxon>Propionibacteriales</taxon>
        <taxon>Propionibacteriaceae</taxon>
        <taxon>Tessaracoccus</taxon>
    </lineage>
</organism>
<sequence length="194" mass="20500">MNRSARSQATADALLDAALDLIGECGLRGTTTRAIAERAGVNEVTLFRKFGSKSKLVREAISARFATLTADAITHTGDLEADLVRLTSAYHAALEGFGPVARAVLTEVPFDEEVAVALEGLRAVIEAIGGLLRTYQAEGLLAEEPLETQIPALLGPIVMPIVTGGYALVPSLGEAPFDAARHVDRFLHGHAKTD</sequence>
<dbReference type="InterPro" id="IPR050109">
    <property type="entry name" value="HTH-type_TetR-like_transc_reg"/>
</dbReference>
<evidence type="ECO:0000313" key="4">
    <source>
        <dbReference type="EMBL" id="AQP48183.1"/>
    </source>
</evidence>
<dbReference type="Gene3D" id="1.10.10.60">
    <property type="entry name" value="Homeodomain-like"/>
    <property type="match status" value="1"/>
</dbReference>
<protein>
    <recommendedName>
        <fullName evidence="3">HTH tetR-type domain-containing protein</fullName>
    </recommendedName>
</protein>
<feature type="domain" description="HTH tetR-type" evidence="3">
    <location>
        <begin position="8"/>
        <end position="68"/>
    </location>
</feature>
<feature type="DNA-binding region" description="H-T-H motif" evidence="2">
    <location>
        <begin position="31"/>
        <end position="50"/>
    </location>
</feature>
<dbReference type="SUPFAM" id="SSF48498">
    <property type="entry name" value="Tetracyclin repressor-like, C-terminal domain"/>
    <property type="match status" value="1"/>
</dbReference>
<evidence type="ECO:0000256" key="2">
    <source>
        <dbReference type="PROSITE-ProRule" id="PRU00335"/>
    </source>
</evidence>
<dbReference type="RefSeq" id="WP_077686509.1">
    <property type="nucleotide sequence ID" value="NZ_CP019606.1"/>
</dbReference>
<dbReference type="PANTHER" id="PTHR30055">
    <property type="entry name" value="HTH-TYPE TRANSCRIPTIONAL REGULATOR RUTR"/>
    <property type="match status" value="1"/>
</dbReference>
<dbReference type="PANTHER" id="PTHR30055:SF226">
    <property type="entry name" value="HTH-TYPE TRANSCRIPTIONAL REGULATOR PKSA"/>
    <property type="match status" value="1"/>
</dbReference>
<accession>A0A1Q2CQ03</accession>